<evidence type="ECO:0000259" key="27">
    <source>
        <dbReference type="PROSITE" id="PS50974"/>
    </source>
</evidence>
<dbReference type="SUPFAM" id="SSF51717">
    <property type="entry name" value="Dihydropteroate synthetase-like"/>
    <property type="match status" value="1"/>
</dbReference>
<comment type="pathway">
    <text evidence="4 21">Amino-acid biosynthesis; L-methionine biosynthesis via de novo pathway; L-methionine from L-homocysteine (MetH route): step 1/1.</text>
</comment>
<feature type="binding site" evidence="23">
    <location>
        <position position="1124"/>
    </location>
    <ligand>
        <name>S-adenosyl-L-methionine</name>
        <dbReference type="ChEBI" id="CHEBI:59789"/>
    </ligand>
</feature>
<feature type="binding site" evidence="23">
    <location>
        <begin position="757"/>
        <end position="761"/>
    </location>
    <ligand>
        <name>methylcob(III)alamin</name>
        <dbReference type="ChEBI" id="CHEBI:28115"/>
    </ligand>
</feature>
<dbReference type="InterPro" id="IPR037010">
    <property type="entry name" value="VitB12-dep_Met_synth_activ_sf"/>
</dbReference>
<dbReference type="Pfam" id="PF02607">
    <property type="entry name" value="B12-binding_2"/>
    <property type="match status" value="1"/>
</dbReference>
<dbReference type="PANTHER" id="PTHR45833:SF1">
    <property type="entry name" value="METHIONINE SYNTHASE"/>
    <property type="match status" value="1"/>
</dbReference>
<dbReference type="GO" id="GO:0031419">
    <property type="term" value="F:cobalamin binding"/>
    <property type="evidence" value="ECO:0007669"/>
    <property type="project" value="UniProtKB-UniRule"/>
</dbReference>
<dbReference type="SUPFAM" id="SSF52242">
    <property type="entry name" value="Cobalamin (vitamin B12)-binding domain"/>
    <property type="match status" value="1"/>
</dbReference>
<dbReference type="Pfam" id="PF00809">
    <property type="entry name" value="Pterin_bind"/>
    <property type="match status" value="1"/>
</dbReference>
<evidence type="ECO:0000256" key="16">
    <source>
        <dbReference type="ARBA" id="ARBA00023167"/>
    </source>
</evidence>
<evidence type="ECO:0000256" key="11">
    <source>
        <dbReference type="ARBA" id="ARBA00022679"/>
    </source>
</evidence>
<dbReference type="InterPro" id="IPR003759">
    <property type="entry name" value="Cbl-bd_cap"/>
</dbReference>
<feature type="binding site" evidence="23">
    <location>
        <position position="945"/>
    </location>
    <ligand>
        <name>S-adenosyl-L-methionine</name>
        <dbReference type="ChEBI" id="CHEBI:59789"/>
    </ligand>
</feature>
<dbReference type="Pfam" id="PF02965">
    <property type="entry name" value="Met_synt_B12"/>
    <property type="match status" value="1"/>
</dbReference>
<dbReference type="GO" id="GO:0032259">
    <property type="term" value="P:methylation"/>
    <property type="evidence" value="ECO:0007669"/>
    <property type="project" value="UniProtKB-KW"/>
</dbReference>
<evidence type="ECO:0000256" key="17">
    <source>
        <dbReference type="ARBA" id="ARBA00023285"/>
    </source>
</evidence>
<evidence type="ECO:0000256" key="8">
    <source>
        <dbReference type="ARBA" id="ARBA00022603"/>
    </source>
</evidence>
<keyword evidence="16 21" id="KW-0486">Methionine biosynthesis</keyword>
<name>A0A9D1Z1L5_9BACT</name>
<comment type="cofactor">
    <cofactor evidence="3 21 22">
        <name>methylcob(III)alamin</name>
        <dbReference type="ChEBI" id="CHEBI:28115"/>
    </cofactor>
</comment>
<evidence type="ECO:0000313" key="31">
    <source>
        <dbReference type="Proteomes" id="UP000886844"/>
    </source>
</evidence>
<evidence type="ECO:0000259" key="26">
    <source>
        <dbReference type="PROSITE" id="PS50972"/>
    </source>
</evidence>
<feature type="domain" description="Pterin-binding" evidence="26">
    <location>
        <begin position="359"/>
        <end position="619"/>
    </location>
</feature>
<dbReference type="PANTHER" id="PTHR45833">
    <property type="entry name" value="METHIONINE SYNTHASE"/>
    <property type="match status" value="1"/>
</dbReference>
<keyword evidence="11 21" id="KW-0808">Transferase</keyword>
<evidence type="ECO:0000256" key="3">
    <source>
        <dbReference type="ARBA" id="ARBA00001956"/>
    </source>
</evidence>
<comment type="similarity">
    <text evidence="5">Belongs to the vitamin-B12 dependent methionine synthase family.</text>
</comment>
<dbReference type="AlphaFoldDB" id="A0A9D1Z1L5"/>
<dbReference type="Pfam" id="PF02310">
    <property type="entry name" value="B12-binding"/>
    <property type="match status" value="1"/>
</dbReference>
<dbReference type="InterPro" id="IPR011822">
    <property type="entry name" value="MetH"/>
</dbReference>
<dbReference type="PROSITE" id="PS50970">
    <property type="entry name" value="HCY"/>
    <property type="match status" value="1"/>
</dbReference>
<dbReference type="FunFam" id="3.20.20.330:FF:000001">
    <property type="entry name" value="Methionine synthase"/>
    <property type="match status" value="1"/>
</dbReference>
<evidence type="ECO:0000259" key="29">
    <source>
        <dbReference type="PROSITE" id="PS51337"/>
    </source>
</evidence>
<feature type="binding site" evidence="23">
    <location>
        <begin position="1177"/>
        <end position="1178"/>
    </location>
    <ligand>
        <name>S-adenosyl-L-methionine</name>
        <dbReference type="ChEBI" id="CHEBI:59789"/>
    </ligand>
</feature>
<dbReference type="Gene3D" id="3.40.50.280">
    <property type="entry name" value="Cobalamin-binding domain"/>
    <property type="match status" value="1"/>
</dbReference>
<feature type="binding site" description="axial binding residue" evidence="22">
    <location>
        <position position="760"/>
    </location>
    <ligand>
        <name>methylcob(III)alamin</name>
        <dbReference type="ChEBI" id="CHEBI:28115"/>
    </ligand>
    <ligandPart>
        <name>Co</name>
        <dbReference type="ChEBI" id="CHEBI:27638"/>
    </ligandPart>
</feature>
<dbReference type="FunFam" id="3.20.20.20:FF:000002">
    <property type="entry name" value="Methionine synthase"/>
    <property type="match status" value="1"/>
</dbReference>
<dbReference type="InterPro" id="IPR036724">
    <property type="entry name" value="Cobalamin-bd_sf"/>
</dbReference>
<evidence type="ECO:0000256" key="12">
    <source>
        <dbReference type="ARBA" id="ARBA00022691"/>
    </source>
</evidence>
<feature type="binding site" evidence="22 24">
    <location>
        <position position="250"/>
    </location>
    <ligand>
        <name>Zn(2+)</name>
        <dbReference type="ChEBI" id="CHEBI:29105"/>
    </ligand>
</feature>
<organism evidence="30 31">
    <name type="scientific">Candidatus Alistipes intestinigallinarum</name>
    <dbReference type="NCBI Taxonomy" id="2838440"/>
    <lineage>
        <taxon>Bacteria</taxon>
        <taxon>Pseudomonadati</taxon>
        <taxon>Bacteroidota</taxon>
        <taxon>Bacteroidia</taxon>
        <taxon>Bacteroidales</taxon>
        <taxon>Rikenellaceae</taxon>
        <taxon>Alistipes</taxon>
    </lineage>
</organism>
<comment type="caution">
    <text evidence="30">The sequence shown here is derived from an EMBL/GenBank/DDBJ whole genome shotgun (WGS) entry which is preliminary data.</text>
</comment>
<dbReference type="SUPFAM" id="SSF56507">
    <property type="entry name" value="Methionine synthase activation domain-like"/>
    <property type="match status" value="1"/>
</dbReference>
<dbReference type="GO" id="GO:0005829">
    <property type="term" value="C:cytosol"/>
    <property type="evidence" value="ECO:0007669"/>
    <property type="project" value="TreeGrafter"/>
</dbReference>
<evidence type="ECO:0000256" key="24">
    <source>
        <dbReference type="PROSITE-ProRule" id="PRU00333"/>
    </source>
</evidence>
<dbReference type="Gene3D" id="1.10.1240.10">
    <property type="entry name" value="Methionine synthase domain"/>
    <property type="match status" value="1"/>
</dbReference>
<dbReference type="GO" id="GO:0050667">
    <property type="term" value="P:homocysteine metabolic process"/>
    <property type="evidence" value="ECO:0007669"/>
    <property type="project" value="TreeGrafter"/>
</dbReference>
<feature type="domain" description="Hcy-binding" evidence="25">
    <location>
        <begin position="8"/>
        <end position="328"/>
    </location>
</feature>
<reference evidence="30" key="2">
    <citation type="submission" date="2021-04" db="EMBL/GenBank/DDBJ databases">
        <authorList>
            <person name="Gilroy R."/>
        </authorList>
    </citation>
    <scope>NUCLEOTIDE SEQUENCE</scope>
    <source>
        <strain evidence="30">5134</strain>
    </source>
</reference>
<evidence type="ECO:0000256" key="13">
    <source>
        <dbReference type="ARBA" id="ARBA00022723"/>
    </source>
</evidence>
<dbReference type="Gene3D" id="1.10.288.10">
    <property type="entry name" value="Cobalamin-dependent Methionine Synthase, domain 2"/>
    <property type="match status" value="1"/>
</dbReference>
<dbReference type="InterPro" id="IPR036589">
    <property type="entry name" value="HCY_dom_sf"/>
</dbReference>
<evidence type="ECO:0000256" key="5">
    <source>
        <dbReference type="ARBA" id="ARBA00010398"/>
    </source>
</evidence>
<evidence type="ECO:0000256" key="19">
    <source>
        <dbReference type="ARBA" id="ARBA00031040"/>
    </source>
</evidence>
<dbReference type="GO" id="GO:0046653">
    <property type="term" value="P:tetrahydrofolate metabolic process"/>
    <property type="evidence" value="ECO:0007669"/>
    <property type="project" value="TreeGrafter"/>
</dbReference>
<evidence type="ECO:0000256" key="15">
    <source>
        <dbReference type="ARBA" id="ARBA00022833"/>
    </source>
</evidence>
<dbReference type="NCBIfam" id="TIGR02082">
    <property type="entry name" value="metH"/>
    <property type="match status" value="1"/>
</dbReference>
<feature type="binding site" evidence="23">
    <location>
        <position position="805"/>
    </location>
    <ligand>
        <name>methylcob(III)alamin</name>
        <dbReference type="ChEBI" id="CHEBI:28115"/>
    </ligand>
</feature>
<dbReference type="InterPro" id="IPR003726">
    <property type="entry name" value="HCY_dom"/>
</dbReference>
<dbReference type="InterPro" id="IPR006158">
    <property type="entry name" value="Cobalamin-bd"/>
</dbReference>
<dbReference type="GO" id="GO:0008705">
    <property type="term" value="F:methionine synthase activity"/>
    <property type="evidence" value="ECO:0007669"/>
    <property type="project" value="UniProtKB-UniRule"/>
</dbReference>
<comment type="function">
    <text evidence="18 21">Catalyzes the transfer of a methyl group from methyl-cobalamin to homocysteine, yielding enzyme-bound cob(I)alamin and methionine. Subsequently, remethylates the cofactor using methyltetrahydrofolate.</text>
</comment>
<comment type="catalytic activity">
    <reaction evidence="1 21">
        <text>(6S)-5-methyl-5,6,7,8-tetrahydrofolate + L-homocysteine = (6S)-5,6,7,8-tetrahydrofolate + L-methionine</text>
        <dbReference type="Rhea" id="RHEA:11172"/>
        <dbReference type="ChEBI" id="CHEBI:18608"/>
        <dbReference type="ChEBI" id="CHEBI:57453"/>
        <dbReference type="ChEBI" id="CHEBI:57844"/>
        <dbReference type="ChEBI" id="CHEBI:58199"/>
        <dbReference type="EC" id="2.1.1.13"/>
    </reaction>
</comment>
<reference evidence="30" key="1">
    <citation type="journal article" date="2021" name="PeerJ">
        <title>Extensive microbial diversity within the chicken gut microbiome revealed by metagenomics and culture.</title>
        <authorList>
            <person name="Gilroy R."/>
            <person name="Ravi A."/>
            <person name="Getino M."/>
            <person name="Pursley I."/>
            <person name="Horton D.L."/>
            <person name="Alikhan N.F."/>
            <person name="Baker D."/>
            <person name="Gharbi K."/>
            <person name="Hall N."/>
            <person name="Watson M."/>
            <person name="Adriaenssens E.M."/>
            <person name="Foster-Nyarko E."/>
            <person name="Jarju S."/>
            <person name="Secka A."/>
            <person name="Antonio M."/>
            <person name="Oren A."/>
            <person name="Chaudhuri R.R."/>
            <person name="La Ragione R."/>
            <person name="Hildebrand F."/>
            <person name="Pallen M.J."/>
        </authorList>
    </citation>
    <scope>NUCLEOTIDE SEQUENCE</scope>
    <source>
        <strain evidence="30">5134</strain>
    </source>
</reference>
<comment type="cofactor">
    <cofactor evidence="2 21 24">
        <name>Zn(2+)</name>
        <dbReference type="ChEBI" id="CHEBI:29105"/>
    </cofactor>
</comment>
<sequence>MIPTDTKNKTLQALLDSRILLLDGGFGTMVQGYGLQEEDYRGERFRTWDVQLKGCNDLLVLTRPEVVREIHEKYLAAGADIIETDSFNANAVSLADYRLEALAYEMSRAAAEVARASADAFTARNPQKPRFVAGSMGPTNRTASMSADVANPAAREVTFRQLVDAYTEQARGLMDGGVDVLLVETVFDTLNAKAALYAIDRLCEERGQRIPVMVSGTLADASGRTLSGQTVEAFAASVAHARLLSIGLNCAYGARQLMPYLERLAAVAETRISAHPNAGLPNVMGGYDETPEMFAEDVGEYMRRGLVNIVGGCCGTTPAHIFELAKIVDRYTPRPLPEPRHETVLAGLEPLRVVPEANFINIGERTNVAGSAKFARLIREGNYEEALSVARAQVEAGAQVVDVCMDDGLIDGPAAMRTFLNLMASEPEIARVPVMIDSSKWEVLQAGLEVTQGKSVVNSISLKEGEAEFLRRAAEIHRYGAAAVVMLFDERGQADTFERKIEVAERAYRLLTENGFPAEDIIFDPNILAVATGIPEHDGYAKAFIDATRWIKEHLPHAKVSGGVSNLSFAFRGNNAVREAMHSAFLYHAIRAGMDMGIVNPQMLRVYSEIEPALLERVEDVILCRRADAAERLTEYAHEVQQTAQTQPQAPDAWRSGSLEERIDHAMLKGIADWIEADALEGYQALGSPMEVIDRLLMPAMERVGVLFGEGKMFLPQVVKTARVMKRAVAALTPYIEQGAAASAHSAGKVLIATVKGDVHDIGKNIVAVVMACNGYEIRDLGVMVEAERIVDEAVAWGAQAICLSGLITPSLDEMAHVCQELERRGLRIPVIIGGATTSDLHTAVKIAPVYSGVVVHSANASQNTQILARLTGDGAEAYIAEVKQKQAALREEYARKLRERDLIPIVEVRKARRGAEPHKPVKPLHTGRMVFPDFDIADVEPFIDWNFFFPAWGLKGRYPEILDHPEKGAEARKLFDDAQALLARIRDQRLLTLQGVVGIFPARAEKDDIVVTDTKGREKRLPMLRNQTRGEENRSLADWIAPQGDWIGCFALTAGIGLKKLEEQFRSEGDDYSAILSKLLADRLTEAFAEAVHTFVRRQMWGYETSEKLDIPRIIRGDYRGRRMAFGYPASPDHSLKREVFDLLAVEATTGMRLTENWMIDPGEALCGLMFADAEYFSVGTIDTKQLLDYARRRGLEVEQIKKIIPNNL</sequence>
<comment type="domain">
    <text evidence="21">Modular enzyme with four functionally distinct domains. The isolated Hcy-binding domain catalyzes methyl transfer from free methylcobalamin to homocysteine. The Hcy-binding domain in association with the pterin-binding domain catalyzes the methylation of cob(I)alamin by methyltetrahydrofolate and the methylation of homocysteine. The B12-binding domain binds the cofactor. The AdoMet activation domain binds S-adenosyl-L-methionine. Under aerobic conditions cob(I)alamin can be converted to inactive cob(II)alamin. Reductive methylation by S-adenosyl-L-methionine and flavodoxin regenerates methylcobalamin.</text>
</comment>
<dbReference type="NCBIfam" id="NF007024">
    <property type="entry name" value="PRK09490.1"/>
    <property type="match status" value="1"/>
</dbReference>
<dbReference type="Proteomes" id="UP000886844">
    <property type="component" value="Unassembled WGS sequence"/>
</dbReference>
<dbReference type="Pfam" id="PF02574">
    <property type="entry name" value="S-methyl_trans"/>
    <property type="match status" value="1"/>
</dbReference>
<keyword evidence="13 21" id="KW-0479">Metal-binding</keyword>
<dbReference type="SMART" id="SM01018">
    <property type="entry name" value="B12-binding_2"/>
    <property type="match status" value="1"/>
</dbReference>
<dbReference type="InterPro" id="IPR050554">
    <property type="entry name" value="Met_Synthase/Corrinoid"/>
</dbReference>
<evidence type="ECO:0000256" key="21">
    <source>
        <dbReference type="PIRNR" id="PIRNR000381"/>
    </source>
</evidence>
<evidence type="ECO:0000259" key="25">
    <source>
        <dbReference type="PROSITE" id="PS50970"/>
    </source>
</evidence>
<evidence type="ECO:0000256" key="22">
    <source>
        <dbReference type="PIRSR" id="PIRSR000381-1"/>
    </source>
</evidence>
<dbReference type="InterPro" id="IPR011005">
    <property type="entry name" value="Dihydropteroate_synth-like_sf"/>
</dbReference>
<dbReference type="PROSITE" id="PS50972">
    <property type="entry name" value="PTERIN_BINDING"/>
    <property type="match status" value="1"/>
</dbReference>
<dbReference type="InterPro" id="IPR000489">
    <property type="entry name" value="Pterin-binding_dom"/>
</dbReference>
<gene>
    <name evidence="30" type="primary">metH</name>
    <name evidence="30" type="ORF">H9828_06410</name>
</gene>
<dbReference type="GO" id="GO:0008270">
    <property type="term" value="F:zinc ion binding"/>
    <property type="evidence" value="ECO:0007669"/>
    <property type="project" value="UniProtKB-UniRule"/>
</dbReference>
<feature type="binding site" evidence="23">
    <location>
        <position position="861"/>
    </location>
    <ligand>
        <name>methylcob(III)alamin</name>
        <dbReference type="ChEBI" id="CHEBI:28115"/>
    </ligand>
</feature>
<dbReference type="EMBL" id="DXDA01000055">
    <property type="protein sequence ID" value="HIY69030.1"/>
    <property type="molecule type" value="Genomic_DNA"/>
</dbReference>
<dbReference type="PROSITE" id="PS51337">
    <property type="entry name" value="B12_BINDING_NTER"/>
    <property type="match status" value="1"/>
</dbReference>
<dbReference type="Gene3D" id="3.10.196.10">
    <property type="entry name" value="Vitamin B12-dependent methionine synthase, activation domain"/>
    <property type="match status" value="1"/>
</dbReference>
<evidence type="ECO:0000256" key="9">
    <source>
        <dbReference type="ARBA" id="ARBA00022605"/>
    </source>
</evidence>
<feature type="domain" description="B12-binding" evidence="28">
    <location>
        <begin position="747"/>
        <end position="878"/>
    </location>
</feature>
<keyword evidence="17 21" id="KW-0170">Cobalt</keyword>
<evidence type="ECO:0000256" key="10">
    <source>
        <dbReference type="ARBA" id="ARBA00022628"/>
    </source>
</evidence>
<feature type="binding site" evidence="22 24">
    <location>
        <position position="314"/>
    </location>
    <ligand>
        <name>Zn(2+)</name>
        <dbReference type="ChEBI" id="CHEBI:29105"/>
    </ligand>
</feature>
<evidence type="ECO:0000256" key="1">
    <source>
        <dbReference type="ARBA" id="ARBA00001700"/>
    </source>
</evidence>
<evidence type="ECO:0000256" key="6">
    <source>
        <dbReference type="ARBA" id="ARBA00012032"/>
    </source>
</evidence>
<dbReference type="CDD" id="cd00740">
    <property type="entry name" value="MeTr"/>
    <property type="match status" value="1"/>
</dbReference>
<keyword evidence="9 21" id="KW-0028">Amino-acid biosynthesis</keyword>
<feature type="domain" description="AdoMet activation" evidence="27">
    <location>
        <begin position="895"/>
        <end position="1210"/>
    </location>
</feature>
<keyword evidence="10 21" id="KW-0846">Cobalamin</keyword>
<feature type="domain" description="B12-binding N-terminal" evidence="29">
    <location>
        <begin position="650"/>
        <end position="744"/>
    </location>
</feature>
<dbReference type="SUPFAM" id="SSF47644">
    <property type="entry name" value="Methionine synthase domain"/>
    <property type="match status" value="1"/>
</dbReference>
<dbReference type="InterPro" id="IPR036594">
    <property type="entry name" value="Meth_synthase_dom"/>
</dbReference>
<evidence type="ECO:0000256" key="2">
    <source>
        <dbReference type="ARBA" id="ARBA00001947"/>
    </source>
</evidence>
<keyword evidence="14" id="KW-0677">Repeat</keyword>
<protein>
    <recommendedName>
        <fullName evidence="7 20">Methionine synthase</fullName>
        <ecNumber evidence="6 20">2.1.1.13</ecNumber>
    </recommendedName>
    <alternativeName>
        <fullName evidence="19 21">5-methyltetrahydrofolate--homocysteine methyltransferase</fullName>
    </alternativeName>
</protein>
<proteinExistence type="inferred from homology"/>
<dbReference type="FunFam" id="1.10.1240.10:FF:000001">
    <property type="entry name" value="Methionine synthase"/>
    <property type="match status" value="1"/>
</dbReference>
<accession>A0A9D1Z1L5</accession>
<evidence type="ECO:0000313" key="30">
    <source>
        <dbReference type="EMBL" id="HIY69030.1"/>
    </source>
</evidence>
<dbReference type="PROSITE" id="PS51332">
    <property type="entry name" value="B12_BINDING"/>
    <property type="match status" value="1"/>
</dbReference>
<keyword evidence="8 21" id="KW-0489">Methyltransferase</keyword>
<evidence type="ECO:0000259" key="28">
    <source>
        <dbReference type="PROSITE" id="PS51332"/>
    </source>
</evidence>
<keyword evidence="15 21" id="KW-0862">Zinc</keyword>
<dbReference type="PROSITE" id="PS50974">
    <property type="entry name" value="ADOMET_ACTIVATION"/>
    <property type="match status" value="1"/>
</dbReference>
<dbReference type="SUPFAM" id="SSF82282">
    <property type="entry name" value="Homocysteine S-methyltransferase"/>
    <property type="match status" value="1"/>
</dbReference>
<keyword evidence="12 21" id="KW-0949">S-adenosyl-L-methionine</keyword>
<evidence type="ECO:0000256" key="4">
    <source>
        <dbReference type="ARBA" id="ARBA00005178"/>
    </source>
</evidence>
<dbReference type="PIRSF" id="PIRSF000381">
    <property type="entry name" value="MetH"/>
    <property type="match status" value="1"/>
</dbReference>
<dbReference type="EC" id="2.1.1.13" evidence="6 20"/>
<dbReference type="Gene3D" id="3.20.20.330">
    <property type="entry name" value="Homocysteine-binding-like domain"/>
    <property type="match status" value="1"/>
</dbReference>
<evidence type="ECO:0000256" key="18">
    <source>
        <dbReference type="ARBA" id="ARBA00025552"/>
    </source>
</evidence>
<evidence type="ECO:0000256" key="7">
    <source>
        <dbReference type="ARBA" id="ARBA00013998"/>
    </source>
</evidence>
<dbReference type="InterPro" id="IPR004223">
    <property type="entry name" value="VitB12-dep_Met_synth_activ_dom"/>
</dbReference>
<feature type="binding site" evidence="23">
    <location>
        <position position="809"/>
    </location>
    <ligand>
        <name>methylcob(III)alamin</name>
        <dbReference type="ChEBI" id="CHEBI:28115"/>
    </ligand>
</feature>
<evidence type="ECO:0000256" key="23">
    <source>
        <dbReference type="PIRSR" id="PIRSR000381-2"/>
    </source>
</evidence>
<evidence type="ECO:0000256" key="20">
    <source>
        <dbReference type="NCBIfam" id="TIGR02082"/>
    </source>
</evidence>
<feature type="binding site" evidence="22 24">
    <location>
        <position position="313"/>
    </location>
    <ligand>
        <name>Zn(2+)</name>
        <dbReference type="ChEBI" id="CHEBI:29105"/>
    </ligand>
</feature>
<evidence type="ECO:0000256" key="14">
    <source>
        <dbReference type="ARBA" id="ARBA00022737"/>
    </source>
</evidence>
<dbReference type="Gene3D" id="3.20.20.20">
    <property type="entry name" value="Dihydropteroate synthase-like"/>
    <property type="match status" value="1"/>
</dbReference>